<feature type="region of interest" description="Disordered" evidence="1">
    <location>
        <begin position="1"/>
        <end position="78"/>
    </location>
</feature>
<protein>
    <submittedName>
        <fullName evidence="2">Uncharacterized protein</fullName>
    </submittedName>
</protein>
<evidence type="ECO:0000256" key="1">
    <source>
        <dbReference type="SAM" id="MobiDB-lite"/>
    </source>
</evidence>
<evidence type="ECO:0000313" key="2">
    <source>
        <dbReference type="EMBL" id="KZV21264.1"/>
    </source>
</evidence>
<proteinExistence type="predicted"/>
<gene>
    <name evidence="2" type="ORF">F511_23389</name>
</gene>
<reference evidence="2 3" key="1">
    <citation type="journal article" date="2015" name="Proc. Natl. Acad. Sci. U.S.A.">
        <title>The resurrection genome of Boea hygrometrica: A blueprint for survival of dehydration.</title>
        <authorList>
            <person name="Xiao L."/>
            <person name="Yang G."/>
            <person name="Zhang L."/>
            <person name="Yang X."/>
            <person name="Zhao S."/>
            <person name="Ji Z."/>
            <person name="Zhou Q."/>
            <person name="Hu M."/>
            <person name="Wang Y."/>
            <person name="Chen M."/>
            <person name="Xu Y."/>
            <person name="Jin H."/>
            <person name="Xiao X."/>
            <person name="Hu G."/>
            <person name="Bao F."/>
            <person name="Hu Y."/>
            <person name="Wan P."/>
            <person name="Li L."/>
            <person name="Deng X."/>
            <person name="Kuang T."/>
            <person name="Xiang C."/>
            <person name="Zhu J.K."/>
            <person name="Oliver M.J."/>
            <person name="He Y."/>
        </authorList>
    </citation>
    <scope>NUCLEOTIDE SEQUENCE [LARGE SCALE GENOMIC DNA]</scope>
    <source>
        <strain evidence="3">cv. XS01</strain>
    </source>
</reference>
<dbReference type="AlphaFoldDB" id="A0A2Z7AHT4"/>
<feature type="region of interest" description="Disordered" evidence="1">
    <location>
        <begin position="610"/>
        <end position="643"/>
    </location>
</feature>
<name>A0A2Z7AHT4_9LAMI</name>
<sequence length="756" mass="84540">MKSGKQVSLVGTRSPVRRSRSRIISANHDPQKAPGSDQFHEETGTSNARTDSPRRGDRNKSDHAKNRATAAAGGRRRRCAVGGGVRRVGEGIQLAVGPQPLWLRNHNFGLAQRIMVKRLATSRHDPLGITDSACKNQLVVLSVQYGPFNTYIPIRSTTIGKSRVARDPIAMHTSWRSNSDIASVTRVSMKFRVVRTNQYNQDLGLNHSTNGNHLESPNEGSSIDHQVTIHLHAQNITMFPTNETCIYIPKAFYVPNILSSSFSIYTTIASFTSNALHVNFESVLTILVEVPGYGLTDQKFCFGIFTSMVTSPAYQSLGYTVQINLLEKFTGVDLGESVVLHQLKVLNIKSVHTYKMKNASVVSDFVEVKHQIGEIEKIFAQKKLKPHEDSRANELRKKRIANRKATTGAEAITTKKSVDESSRPIKVQYNDSLEVAEQTSLGTMLRVIVGDCVEKMVVNNPNPEDYGEGELSFGAHVELAIGGSTYTVGDTHFEDCFVHWCGGLATKTIEIQEIDWVTHFVPKIDPAAKEKGIWLTLDRPNAVQEHFTKVAHYLIDDAHSKYDLMKWVETYEVSELLLRRELISSKMLRIFNRNRWQSTGKLPEFSVYGAPSDEQDPSVNGGKLQQRPAQSSMHVDEQSAHGQSETAAIMKTIAEHEAPDCAEETRTEPVLEQQAQIWSAGLQIRQMRIWTRKRSYNAPFYTKDLLAVNSTDSSEIYFTDIEEQQVPAWDTVQNNKGSGLDRDMAMAQYTSDKGCR</sequence>
<dbReference type="Proteomes" id="UP000250235">
    <property type="component" value="Unassembled WGS sequence"/>
</dbReference>
<feature type="compositionally biased region" description="Basic and acidic residues" evidence="1">
    <location>
        <begin position="51"/>
        <end position="65"/>
    </location>
</feature>
<feature type="compositionally biased region" description="Polar residues" evidence="1">
    <location>
        <begin position="1"/>
        <end position="11"/>
    </location>
</feature>
<organism evidence="2 3">
    <name type="scientific">Dorcoceras hygrometricum</name>
    <dbReference type="NCBI Taxonomy" id="472368"/>
    <lineage>
        <taxon>Eukaryota</taxon>
        <taxon>Viridiplantae</taxon>
        <taxon>Streptophyta</taxon>
        <taxon>Embryophyta</taxon>
        <taxon>Tracheophyta</taxon>
        <taxon>Spermatophyta</taxon>
        <taxon>Magnoliopsida</taxon>
        <taxon>eudicotyledons</taxon>
        <taxon>Gunneridae</taxon>
        <taxon>Pentapetalae</taxon>
        <taxon>asterids</taxon>
        <taxon>lamiids</taxon>
        <taxon>Lamiales</taxon>
        <taxon>Gesneriaceae</taxon>
        <taxon>Didymocarpoideae</taxon>
        <taxon>Trichosporeae</taxon>
        <taxon>Loxocarpinae</taxon>
        <taxon>Dorcoceras</taxon>
    </lineage>
</organism>
<dbReference type="EMBL" id="KV014911">
    <property type="protein sequence ID" value="KZV21264.1"/>
    <property type="molecule type" value="Genomic_DNA"/>
</dbReference>
<accession>A0A2Z7AHT4</accession>
<evidence type="ECO:0000313" key="3">
    <source>
        <dbReference type="Proteomes" id="UP000250235"/>
    </source>
</evidence>
<keyword evidence="3" id="KW-1185">Reference proteome</keyword>